<dbReference type="OrthoDB" id="5597995at2759"/>
<sequence length="209" mass="23305">MAQDHSTSDPTIRVNTCHNRILFIRFETESRLDAWMALFNEEDLNALRPRSASLLPSTSLVSSFDQIPPHPLSTLTSAWTDDAEMAELRLPSVTMAARGGGEGEKEDILMKSWIYMAITVYEGHPQQQQPPWKDYQPGLGGRNENGDKPYFYNNDNTDGNSFKATGATLMADPRASRQHNSYVTDDIQFLTTIPTWPSSVPPPSSLSAQ</sequence>
<dbReference type="Proteomes" id="UP000748756">
    <property type="component" value="Unassembled WGS sequence"/>
</dbReference>
<dbReference type="EMBL" id="JAAAUQ010000356">
    <property type="protein sequence ID" value="KAF9151055.1"/>
    <property type="molecule type" value="Genomic_DNA"/>
</dbReference>
<name>A0A9P5RYW6_9FUNG</name>
<organism evidence="1 2">
    <name type="scientific">Linnemannia schmuckeri</name>
    <dbReference type="NCBI Taxonomy" id="64567"/>
    <lineage>
        <taxon>Eukaryota</taxon>
        <taxon>Fungi</taxon>
        <taxon>Fungi incertae sedis</taxon>
        <taxon>Mucoromycota</taxon>
        <taxon>Mortierellomycotina</taxon>
        <taxon>Mortierellomycetes</taxon>
        <taxon>Mortierellales</taxon>
        <taxon>Mortierellaceae</taxon>
        <taxon>Linnemannia</taxon>
    </lineage>
</organism>
<protein>
    <submittedName>
        <fullName evidence="1">Uncharacterized protein</fullName>
    </submittedName>
</protein>
<evidence type="ECO:0000313" key="2">
    <source>
        <dbReference type="Proteomes" id="UP000748756"/>
    </source>
</evidence>
<gene>
    <name evidence="1" type="ORF">BG015_007123</name>
</gene>
<dbReference type="AlphaFoldDB" id="A0A9P5RYW6"/>
<comment type="caution">
    <text evidence="1">The sequence shown here is derived from an EMBL/GenBank/DDBJ whole genome shotgun (WGS) entry which is preliminary data.</text>
</comment>
<reference evidence="1" key="1">
    <citation type="journal article" date="2020" name="Fungal Divers.">
        <title>Resolving the Mortierellaceae phylogeny through synthesis of multi-gene phylogenetics and phylogenomics.</title>
        <authorList>
            <person name="Vandepol N."/>
            <person name="Liber J."/>
            <person name="Desiro A."/>
            <person name="Na H."/>
            <person name="Kennedy M."/>
            <person name="Barry K."/>
            <person name="Grigoriev I.V."/>
            <person name="Miller A.N."/>
            <person name="O'Donnell K."/>
            <person name="Stajich J.E."/>
            <person name="Bonito G."/>
        </authorList>
    </citation>
    <scope>NUCLEOTIDE SEQUENCE</scope>
    <source>
        <strain evidence="1">NRRL 6426</strain>
    </source>
</reference>
<accession>A0A9P5RYW6</accession>
<proteinExistence type="predicted"/>
<keyword evidence="2" id="KW-1185">Reference proteome</keyword>
<evidence type="ECO:0000313" key="1">
    <source>
        <dbReference type="EMBL" id="KAF9151055.1"/>
    </source>
</evidence>